<proteinExistence type="predicted"/>
<sequence length="70" mass="8014">MRSSRISSLLSVSARDSVVYRSGRELNELRNTIIINGYRLACKETVDYFQKYLSFPVEELGRQSLINAAK</sequence>
<evidence type="ECO:0000313" key="2">
    <source>
        <dbReference type="Proteomes" id="UP001432027"/>
    </source>
</evidence>
<feature type="non-terminal residue" evidence="1">
    <location>
        <position position="70"/>
    </location>
</feature>
<keyword evidence="2" id="KW-1185">Reference proteome</keyword>
<accession>A0AAV5S9L9</accession>
<dbReference type="Proteomes" id="UP001432027">
    <property type="component" value="Unassembled WGS sequence"/>
</dbReference>
<name>A0AAV5S9L9_9BILA</name>
<organism evidence="1 2">
    <name type="scientific">Pristionchus entomophagus</name>
    <dbReference type="NCBI Taxonomy" id="358040"/>
    <lineage>
        <taxon>Eukaryota</taxon>
        <taxon>Metazoa</taxon>
        <taxon>Ecdysozoa</taxon>
        <taxon>Nematoda</taxon>
        <taxon>Chromadorea</taxon>
        <taxon>Rhabditida</taxon>
        <taxon>Rhabditina</taxon>
        <taxon>Diplogasteromorpha</taxon>
        <taxon>Diplogasteroidea</taxon>
        <taxon>Neodiplogasteridae</taxon>
        <taxon>Pristionchus</taxon>
    </lineage>
</organism>
<dbReference type="EMBL" id="BTSX01000001">
    <property type="protein sequence ID" value="GMS78977.1"/>
    <property type="molecule type" value="Genomic_DNA"/>
</dbReference>
<gene>
    <name evidence="1" type="ORF">PENTCL1PPCAC_1152</name>
</gene>
<evidence type="ECO:0000313" key="1">
    <source>
        <dbReference type="EMBL" id="GMS78977.1"/>
    </source>
</evidence>
<reference evidence="1" key="1">
    <citation type="submission" date="2023-10" db="EMBL/GenBank/DDBJ databases">
        <title>Genome assembly of Pristionchus species.</title>
        <authorList>
            <person name="Yoshida K."/>
            <person name="Sommer R.J."/>
        </authorList>
    </citation>
    <scope>NUCLEOTIDE SEQUENCE</scope>
    <source>
        <strain evidence="1">RS0144</strain>
    </source>
</reference>
<comment type="caution">
    <text evidence="1">The sequence shown here is derived from an EMBL/GenBank/DDBJ whole genome shotgun (WGS) entry which is preliminary data.</text>
</comment>
<dbReference type="AlphaFoldDB" id="A0AAV5S9L9"/>
<protein>
    <submittedName>
        <fullName evidence="1">Uncharacterized protein</fullName>
    </submittedName>
</protein>